<dbReference type="InterPro" id="IPR039422">
    <property type="entry name" value="MarR/SlyA-like"/>
</dbReference>
<proteinExistence type="predicted"/>
<keyword evidence="1" id="KW-0805">Transcription regulation</keyword>
<dbReference type="RefSeq" id="WP_066264244.1">
    <property type="nucleotide sequence ID" value="NZ_JARMAB010000040.1"/>
</dbReference>
<dbReference type="Proteomes" id="UP001341444">
    <property type="component" value="Unassembled WGS sequence"/>
</dbReference>
<dbReference type="PANTHER" id="PTHR33164">
    <property type="entry name" value="TRANSCRIPTIONAL REGULATOR, MARR FAMILY"/>
    <property type="match status" value="1"/>
</dbReference>
<keyword evidence="2" id="KW-0238">DNA-binding</keyword>
<accession>A0ABU6MLZ0</accession>
<gene>
    <name evidence="5" type="ORF">P4T90_21915</name>
</gene>
<dbReference type="EMBL" id="JARMAB010000040">
    <property type="protein sequence ID" value="MED1205696.1"/>
    <property type="molecule type" value="Genomic_DNA"/>
</dbReference>
<dbReference type="PROSITE" id="PS01117">
    <property type="entry name" value="HTH_MARR_1"/>
    <property type="match status" value="1"/>
</dbReference>
<dbReference type="PRINTS" id="PR00598">
    <property type="entry name" value="HTHMARR"/>
</dbReference>
<evidence type="ECO:0000313" key="5">
    <source>
        <dbReference type="EMBL" id="MED1205696.1"/>
    </source>
</evidence>
<evidence type="ECO:0000259" key="4">
    <source>
        <dbReference type="PROSITE" id="PS50995"/>
    </source>
</evidence>
<evidence type="ECO:0000256" key="1">
    <source>
        <dbReference type="ARBA" id="ARBA00023015"/>
    </source>
</evidence>
<name>A0ABU6MLZ0_9BACI</name>
<dbReference type="Pfam" id="PF01047">
    <property type="entry name" value="MarR"/>
    <property type="match status" value="1"/>
</dbReference>
<comment type="caution">
    <text evidence="5">The sequence shown here is derived from an EMBL/GenBank/DDBJ whole genome shotgun (WGS) entry which is preliminary data.</text>
</comment>
<sequence length="145" mass="16469">MNALNNEVFDSFYAINKAIFRLVKSDADRIGVTVVQLKVLHHISTCPNIGLGELAEHLRLTNSTVSGVIDRLVHNGLIDRVTSPQDRRAISLQLTERGKKKLDELIQSSVFVEKINKIMQLPKEDTQRLLQMHKTILEVLMIKED</sequence>
<dbReference type="InterPro" id="IPR036388">
    <property type="entry name" value="WH-like_DNA-bd_sf"/>
</dbReference>
<dbReference type="SUPFAM" id="SSF46785">
    <property type="entry name" value="Winged helix' DNA-binding domain"/>
    <property type="match status" value="1"/>
</dbReference>
<evidence type="ECO:0000256" key="2">
    <source>
        <dbReference type="ARBA" id="ARBA00023125"/>
    </source>
</evidence>
<protein>
    <submittedName>
        <fullName evidence="5">MarR family transcriptional regulator</fullName>
    </submittedName>
</protein>
<evidence type="ECO:0000313" key="6">
    <source>
        <dbReference type="Proteomes" id="UP001341444"/>
    </source>
</evidence>
<dbReference type="PANTHER" id="PTHR33164:SF43">
    <property type="entry name" value="HTH-TYPE TRANSCRIPTIONAL REPRESSOR YETL"/>
    <property type="match status" value="1"/>
</dbReference>
<reference evidence="5 6" key="1">
    <citation type="submission" date="2023-03" db="EMBL/GenBank/DDBJ databases">
        <title>Bacillus Genome Sequencing.</title>
        <authorList>
            <person name="Dunlap C."/>
        </authorList>
    </citation>
    <scope>NUCLEOTIDE SEQUENCE [LARGE SCALE GENOMIC DNA]</scope>
    <source>
        <strain evidence="5 6">B-23453</strain>
    </source>
</reference>
<dbReference type="Gene3D" id="1.10.10.10">
    <property type="entry name" value="Winged helix-like DNA-binding domain superfamily/Winged helix DNA-binding domain"/>
    <property type="match status" value="1"/>
</dbReference>
<keyword evidence="6" id="KW-1185">Reference proteome</keyword>
<evidence type="ECO:0000256" key="3">
    <source>
        <dbReference type="ARBA" id="ARBA00023163"/>
    </source>
</evidence>
<dbReference type="PROSITE" id="PS50995">
    <property type="entry name" value="HTH_MARR_2"/>
    <property type="match status" value="1"/>
</dbReference>
<feature type="domain" description="HTH marR-type" evidence="4">
    <location>
        <begin position="5"/>
        <end position="138"/>
    </location>
</feature>
<dbReference type="InterPro" id="IPR036390">
    <property type="entry name" value="WH_DNA-bd_sf"/>
</dbReference>
<dbReference type="InterPro" id="IPR023187">
    <property type="entry name" value="Tscrpt_reg_MarR-type_CS"/>
</dbReference>
<dbReference type="InterPro" id="IPR000835">
    <property type="entry name" value="HTH_MarR-typ"/>
</dbReference>
<dbReference type="SMART" id="SM00347">
    <property type="entry name" value="HTH_MARR"/>
    <property type="match status" value="1"/>
</dbReference>
<organism evidence="5 6">
    <name type="scientific">Heyndrickxia acidicola</name>
    <dbReference type="NCBI Taxonomy" id="209389"/>
    <lineage>
        <taxon>Bacteria</taxon>
        <taxon>Bacillati</taxon>
        <taxon>Bacillota</taxon>
        <taxon>Bacilli</taxon>
        <taxon>Bacillales</taxon>
        <taxon>Bacillaceae</taxon>
        <taxon>Heyndrickxia</taxon>
    </lineage>
</organism>
<keyword evidence="3" id="KW-0804">Transcription</keyword>